<dbReference type="GO" id="GO:0005886">
    <property type="term" value="C:plasma membrane"/>
    <property type="evidence" value="ECO:0007669"/>
    <property type="project" value="UniProtKB-SubCell"/>
</dbReference>
<dbReference type="PROSITE" id="PS50850">
    <property type="entry name" value="MFS"/>
    <property type="match status" value="1"/>
</dbReference>
<evidence type="ECO:0000256" key="5">
    <source>
        <dbReference type="SAM" id="MobiDB-lite"/>
    </source>
</evidence>
<comment type="subcellular location">
    <subcellularLocation>
        <location evidence="1">Cell membrane</location>
        <topology evidence="1">Multi-pass membrane protein</topology>
    </subcellularLocation>
</comment>
<evidence type="ECO:0000313" key="8">
    <source>
        <dbReference type="EMBL" id="NGN91843.1"/>
    </source>
</evidence>
<dbReference type="SUPFAM" id="SSF103473">
    <property type="entry name" value="MFS general substrate transporter"/>
    <property type="match status" value="1"/>
</dbReference>
<dbReference type="EMBL" id="JAALAA010000002">
    <property type="protein sequence ID" value="NGN91843.1"/>
    <property type="molecule type" value="Genomic_DNA"/>
</dbReference>
<feature type="domain" description="Major facilitator superfamily (MFS) profile" evidence="7">
    <location>
        <begin position="1"/>
        <end position="381"/>
    </location>
</feature>
<evidence type="ECO:0000313" key="9">
    <source>
        <dbReference type="Proteomes" id="UP000483261"/>
    </source>
</evidence>
<feature type="transmembrane region" description="Helical" evidence="6">
    <location>
        <begin position="29"/>
        <end position="49"/>
    </location>
</feature>
<gene>
    <name evidence="8" type="ORF">G5C66_03690</name>
</gene>
<proteinExistence type="predicted"/>
<name>A0A6M1QQ84_9ACTN</name>
<comment type="caution">
    <text evidence="8">The sequence shown here is derived from an EMBL/GenBank/DDBJ whole genome shotgun (WGS) entry which is preliminary data.</text>
</comment>
<feature type="transmembrane region" description="Helical" evidence="6">
    <location>
        <begin position="288"/>
        <end position="311"/>
    </location>
</feature>
<keyword evidence="4 6" id="KW-0472">Membrane</keyword>
<dbReference type="Pfam" id="PF07690">
    <property type="entry name" value="MFS_1"/>
    <property type="match status" value="1"/>
</dbReference>
<evidence type="ECO:0000256" key="1">
    <source>
        <dbReference type="ARBA" id="ARBA00004651"/>
    </source>
</evidence>
<feature type="transmembrane region" description="Helical" evidence="6">
    <location>
        <begin position="265"/>
        <end position="282"/>
    </location>
</feature>
<dbReference type="Proteomes" id="UP000483261">
    <property type="component" value="Unassembled WGS sequence"/>
</dbReference>
<accession>A0A6M1QQ84</accession>
<dbReference type="AlphaFoldDB" id="A0A6M1QQ84"/>
<dbReference type="InterPro" id="IPR036259">
    <property type="entry name" value="MFS_trans_sf"/>
</dbReference>
<evidence type="ECO:0000256" key="6">
    <source>
        <dbReference type="SAM" id="Phobius"/>
    </source>
</evidence>
<feature type="transmembrane region" description="Helical" evidence="6">
    <location>
        <begin position="56"/>
        <end position="74"/>
    </location>
</feature>
<feature type="transmembrane region" description="Helical" evidence="6">
    <location>
        <begin position="323"/>
        <end position="346"/>
    </location>
</feature>
<keyword evidence="2 6" id="KW-0812">Transmembrane</keyword>
<evidence type="ECO:0000256" key="4">
    <source>
        <dbReference type="ARBA" id="ARBA00023136"/>
    </source>
</evidence>
<organism evidence="8 9">
    <name type="scientific">Nocardioides turkmenicus</name>
    <dbReference type="NCBI Taxonomy" id="2711220"/>
    <lineage>
        <taxon>Bacteria</taxon>
        <taxon>Bacillati</taxon>
        <taxon>Actinomycetota</taxon>
        <taxon>Actinomycetes</taxon>
        <taxon>Propionibacteriales</taxon>
        <taxon>Nocardioidaceae</taxon>
        <taxon>Nocardioides</taxon>
    </lineage>
</organism>
<feature type="transmembrane region" description="Helical" evidence="6">
    <location>
        <begin position="147"/>
        <end position="165"/>
    </location>
</feature>
<evidence type="ECO:0000256" key="2">
    <source>
        <dbReference type="ARBA" id="ARBA00022692"/>
    </source>
</evidence>
<dbReference type="InterPro" id="IPR020846">
    <property type="entry name" value="MFS_dom"/>
</dbReference>
<reference evidence="8 9" key="1">
    <citation type="submission" date="2020-02" db="EMBL/GenBank/DDBJ databases">
        <title>Whole-genome analyses of novel actinobacteria.</title>
        <authorList>
            <person name="Sahin N."/>
        </authorList>
    </citation>
    <scope>NUCLEOTIDE SEQUENCE [LARGE SCALE GENOMIC DNA]</scope>
    <source>
        <strain evidence="8 9">KC13</strain>
    </source>
</reference>
<keyword evidence="3 6" id="KW-1133">Transmembrane helix</keyword>
<feature type="transmembrane region" description="Helical" evidence="6">
    <location>
        <begin position="352"/>
        <end position="371"/>
    </location>
</feature>
<keyword evidence="9" id="KW-1185">Reference proteome</keyword>
<dbReference type="PANTHER" id="PTHR23527:SF1">
    <property type="entry name" value="BLL3282 PROTEIN"/>
    <property type="match status" value="1"/>
</dbReference>
<sequence>MACFFVQGLGALGGYLQLALSLNTFELGLLLSAAQLVPLVGLVIAGELLDRLGERTVVACGTAMVGIALLAGSITSSYPWLLLALLVVGAGYSTAQPGGSKAVAGWFPANQRGLAMGIRQAGLPLGGAAAAACLPMISVHFGWQATLLFGGGVALLGAICFAALYRRPPELQSPAGPREATGNHTSRTEVLRSPEMRRIIAAGVVLITVQYGVLLLTALHLHHTVGLPLGQAAGFVVLAQAAGVVGRVALAALTDRAGADRFTTVRMCMVACAVAIFALVKLPVESPWAISGIVALLGFFGIGWYGPWVTYLSEVSPPGRQGFAIGSAMAFNQVAVVLAPPLLGLLSDRTDSYTTGWIVLLLGCVVGLSLTRTSPLVGRRSRTTTSSINTLPEHTPLAEQEPK</sequence>
<feature type="region of interest" description="Disordered" evidence="5">
    <location>
        <begin position="381"/>
        <end position="403"/>
    </location>
</feature>
<dbReference type="PANTHER" id="PTHR23527">
    <property type="entry name" value="BLL3282 PROTEIN"/>
    <property type="match status" value="1"/>
</dbReference>
<protein>
    <submittedName>
        <fullName evidence="8">MFS transporter</fullName>
    </submittedName>
</protein>
<feature type="transmembrane region" description="Helical" evidence="6">
    <location>
        <begin position="233"/>
        <end position="253"/>
    </location>
</feature>
<dbReference type="Gene3D" id="1.20.1250.20">
    <property type="entry name" value="MFS general substrate transporter like domains"/>
    <property type="match status" value="2"/>
</dbReference>
<evidence type="ECO:0000259" key="7">
    <source>
        <dbReference type="PROSITE" id="PS50850"/>
    </source>
</evidence>
<dbReference type="InterPro" id="IPR011701">
    <property type="entry name" value="MFS"/>
</dbReference>
<feature type="transmembrane region" description="Helical" evidence="6">
    <location>
        <begin position="199"/>
        <end position="221"/>
    </location>
</feature>
<dbReference type="InterPro" id="IPR052952">
    <property type="entry name" value="MFS-Transporter"/>
</dbReference>
<dbReference type="GO" id="GO:0022857">
    <property type="term" value="F:transmembrane transporter activity"/>
    <property type="evidence" value="ECO:0007669"/>
    <property type="project" value="InterPro"/>
</dbReference>
<evidence type="ECO:0000256" key="3">
    <source>
        <dbReference type="ARBA" id="ARBA00022989"/>
    </source>
</evidence>